<gene>
    <name evidence="1" type="ORF">C6H66_05440</name>
</gene>
<name>A0A2S8Q663_9GAMM</name>
<reference evidence="1 2" key="1">
    <citation type="submission" date="2018-02" db="EMBL/GenBank/DDBJ databases">
        <title>Five New Genomes of Indian Photorhabdus Isolates TSA.</title>
        <authorList>
            <person name="Dubay B."/>
            <person name="Somvanshi V.S."/>
        </authorList>
    </citation>
    <scope>NUCLEOTIDE SEQUENCE [LARGE SCALE GENOMIC DNA]</scope>
    <source>
        <strain evidence="1 2">H1</strain>
    </source>
</reference>
<accession>A0A2S8Q663</accession>
<evidence type="ECO:0000313" key="2">
    <source>
        <dbReference type="Proteomes" id="UP000239550"/>
    </source>
</evidence>
<evidence type="ECO:0000313" key="1">
    <source>
        <dbReference type="EMBL" id="PQQ27912.1"/>
    </source>
</evidence>
<organism evidence="1 2">
    <name type="scientific">Photorhabdus hindustanensis</name>
    <dbReference type="NCBI Taxonomy" id="2918802"/>
    <lineage>
        <taxon>Bacteria</taxon>
        <taxon>Pseudomonadati</taxon>
        <taxon>Pseudomonadota</taxon>
        <taxon>Gammaproteobacteria</taxon>
        <taxon>Enterobacterales</taxon>
        <taxon>Morganellaceae</taxon>
        <taxon>Photorhabdus</taxon>
    </lineage>
</organism>
<comment type="caution">
    <text evidence="1">The sequence shown here is derived from an EMBL/GenBank/DDBJ whole genome shotgun (WGS) entry which is preliminary data.</text>
</comment>
<proteinExistence type="predicted"/>
<sequence length="70" mass="8139">MNNKSKGNINNINKDDQFNYIDIAIYQNPININVINTMNNLFFISIKSHTSIYLIQENCLLASNKNYKNI</sequence>
<dbReference type="EMBL" id="PUWT01000013">
    <property type="protein sequence ID" value="PQQ27912.1"/>
    <property type="molecule type" value="Genomic_DNA"/>
</dbReference>
<dbReference type="Proteomes" id="UP000239550">
    <property type="component" value="Unassembled WGS sequence"/>
</dbReference>
<keyword evidence="2" id="KW-1185">Reference proteome</keyword>
<dbReference type="AlphaFoldDB" id="A0A2S8Q663"/>
<protein>
    <submittedName>
        <fullName evidence="1">Uncharacterized protein</fullName>
    </submittedName>
</protein>